<feature type="transmembrane region" description="Helical" evidence="1">
    <location>
        <begin position="372"/>
        <end position="393"/>
    </location>
</feature>
<comment type="caution">
    <text evidence="2">The sequence shown here is derived from an EMBL/GenBank/DDBJ whole genome shotgun (WGS) entry which is preliminary data.</text>
</comment>
<evidence type="ECO:0008006" key="4">
    <source>
        <dbReference type="Google" id="ProtNLM"/>
    </source>
</evidence>
<name>A0ABT7C0U4_9CYAN</name>
<feature type="transmembrane region" description="Helical" evidence="1">
    <location>
        <begin position="427"/>
        <end position="442"/>
    </location>
</feature>
<evidence type="ECO:0000256" key="1">
    <source>
        <dbReference type="SAM" id="Phobius"/>
    </source>
</evidence>
<feature type="transmembrane region" description="Helical" evidence="1">
    <location>
        <begin position="137"/>
        <end position="157"/>
    </location>
</feature>
<keyword evidence="3" id="KW-1185">Reference proteome</keyword>
<organism evidence="2 3">
    <name type="scientific">Roseofilum casamattae BLCC-M143</name>
    <dbReference type="NCBI Taxonomy" id="3022442"/>
    <lineage>
        <taxon>Bacteria</taxon>
        <taxon>Bacillati</taxon>
        <taxon>Cyanobacteriota</taxon>
        <taxon>Cyanophyceae</taxon>
        <taxon>Desertifilales</taxon>
        <taxon>Desertifilaceae</taxon>
        <taxon>Roseofilum</taxon>
        <taxon>Roseofilum casamattae</taxon>
    </lineage>
</organism>
<feature type="transmembrane region" description="Helical" evidence="1">
    <location>
        <begin position="226"/>
        <end position="259"/>
    </location>
</feature>
<sequence length="470" mass="53921">MKLLVALVAVSTIFYLSCMDWKRSVKALLLLMVLEGVLRKWILPQASEIIYFLKDIVLFGAYFQYYGLSKNNLPKLKVNLFNTFLLLSVLWGIFQAFNPSLGSFIVGIWGIKNYFYYVPIIWMLPDLFQSEAELKEFLKQQLVLFIPVGILGIIQFFSPASSPINSYAPGLEQSGGNTALFGGGGNVRITGAFSYVNTYIPYLLFNASLVLIFLEEKLKKKESQIVVASGILLVLNSFMTGSRTIIFAVGLLLIGYFTIKSIGQFNRVWRILQWILPPTLIAIGLTPILFASEVATVFERILLTSDLKIRLLLFVIEPINNLRFKHFDSFGIGSTHQATPILRNVLNLPNGEIIPIGYESEMGRIVLEIGPIGFILWYGLKIVVMAALFGLYWKLKRPFLRNLALIAFLMQLIWLPNQHVFHITYNLYYWFMTGFLYLLPHIENMEYWRLHYQVLQSYEQPPYFPDSSYR</sequence>
<keyword evidence="1" id="KW-0812">Transmembrane</keyword>
<feature type="transmembrane region" description="Helical" evidence="1">
    <location>
        <begin position="192"/>
        <end position="214"/>
    </location>
</feature>
<dbReference type="EMBL" id="JAQOSQ010000025">
    <property type="protein sequence ID" value="MDJ1185072.1"/>
    <property type="molecule type" value="Genomic_DNA"/>
</dbReference>
<feature type="transmembrane region" description="Helical" evidence="1">
    <location>
        <begin position="80"/>
        <end position="97"/>
    </location>
</feature>
<reference evidence="2 3" key="1">
    <citation type="submission" date="2023-01" db="EMBL/GenBank/DDBJ databases">
        <title>Novel diversity within Roseofilum (Cyanobacteria; Desertifilaceae) from marine benthic mats with descriptions of four novel species.</title>
        <authorList>
            <person name="Wang Y."/>
            <person name="Berthold D.E."/>
            <person name="Hu J."/>
            <person name="Lefler F.W."/>
            <person name="Laughinghouse H.D. IV."/>
        </authorList>
    </citation>
    <scope>NUCLEOTIDE SEQUENCE [LARGE SCALE GENOMIC DNA]</scope>
    <source>
        <strain evidence="2 3">BLCC-M143</strain>
    </source>
</reference>
<feature type="transmembrane region" description="Helical" evidence="1">
    <location>
        <begin position="49"/>
        <end position="68"/>
    </location>
</feature>
<accession>A0ABT7C0U4</accession>
<keyword evidence="1" id="KW-1133">Transmembrane helix</keyword>
<protein>
    <recommendedName>
        <fullName evidence="4">Oligosaccharide repeat unit polymerase</fullName>
    </recommendedName>
</protein>
<gene>
    <name evidence="2" type="ORF">PMH09_17940</name>
</gene>
<dbReference type="Proteomes" id="UP001232992">
    <property type="component" value="Unassembled WGS sequence"/>
</dbReference>
<evidence type="ECO:0000313" key="2">
    <source>
        <dbReference type="EMBL" id="MDJ1185072.1"/>
    </source>
</evidence>
<feature type="transmembrane region" description="Helical" evidence="1">
    <location>
        <begin position="103"/>
        <end position="125"/>
    </location>
</feature>
<keyword evidence="1" id="KW-0472">Membrane</keyword>
<feature type="transmembrane region" description="Helical" evidence="1">
    <location>
        <begin position="399"/>
        <end position="415"/>
    </location>
</feature>
<proteinExistence type="predicted"/>
<dbReference type="RefSeq" id="WP_283759723.1">
    <property type="nucleotide sequence ID" value="NZ_JAQOSQ010000025.1"/>
</dbReference>
<evidence type="ECO:0000313" key="3">
    <source>
        <dbReference type="Proteomes" id="UP001232992"/>
    </source>
</evidence>